<dbReference type="EC" id="3.1.3.16" evidence="2"/>
<dbReference type="PANTHER" id="PTHR13832:SF860">
    <property type="entry name" value="PROTEIN PHOSPHATASE PHPP"/>
    <property type="match status" value="1"/>
</dbReference>
<dbReference type="SMART" id="SM00332">
    <property type="entry name" value="PP2Cc"/>
    <property type="match status" value="1"/>
</dbReference>
<dbReference type="AlphaFoldDB" id="A0A9E2BGV5"/>
<dbReference type="InterPro" id="IPR001932">
    <property type="entry name" value="PPM-type_phosphatase-like_dom"/>
</dbReference>
<proteinExistence type="predicted"/>
<organism evidence="2 3">
    <name type="scientific">Psychracetigena formicireducens</name>
    <dbReference type="NCBI Taxonomy" id="2986056"/>
    <lineage>
        <taxon>Bacteria</taxon>
        <taxon>Bacillati</taxon>
        <taxon>Candidatus Lithacetigenota</taxon>
        <taxon>Candidatus Psychracetigena</taxon>
    </lineage>
</organism>
<dbReference type="Proteomes" id="UP000811545">
    <property type="component" value="Unassembled WGS sequence"/>
</dbReference>
<name>A0A9E2BGV5_PSYF1</name>
<dbReference type="GO" id="GO:0004722">
    <property type="term" value="F:protein serine/threonine phosphatase activity"/>
    <property type="evidence" value="ECO:0007669"/>
    <property type="project" value="UniProtKB-EC"/>
</dbReference>
<dbReference type="InterPro" id="IPR036457">
    <property type="entry name" value="PPM-type-like_dom_sf"/>
</dbReference>
<feature type="domain" description="PPM-type phosphatase" evidence="1">
    <location>
        <begin position="5"/>
        <end position="235"/>
    </location>
</feature>
<dbReference type="PANTHER" id="PTHR13832">
    <property type="entry name" value="PROTEIN PHOSPHATASE 2C"/>
    <property type="match status" value="1"/>
</dbReference>
<dbReference type="SUPFAM" id="SSF81606">
    <property type="entry name" value="PP2C-like"/>
    <property type="match status" value="1"/>
</dbReference>
<comment type="caution">
    <text evidence="2">The sequence shown here is derived from an EMBL/GenBank/DDBJ whole genome shotgun (WGS) entry which is preliminary data.</text>
</comment>
<keyword evidence="2" id="KW-0378">Hydrolase</keyword>
<protein>
    <submittedName>
        <fullName evidence="2">Serine/threonine phosphatase stp</fullName>
        <ecNumber evidence="2">3.1.3.16</ecNumber>
    </submittedName>
</protein>
<evidence type="ECO:0000313" key="3">
    <source>
        <dbReference type="Proteomes" id="UP000811545"/>
    </source>
</evidence>
<accession>A0A9E2BGV5</accession>
<reference evidence="2 3" key="1">
    <citation type="journal article" date="2021" name="bioRxiv">
        <title>Unique metabolic strategies in Hadean analogues reveal hints for primordial physiology.</title>
        <authorList>
            <person name="Nobu M.K."/>
            <person name="Nakai R."/>
            <person name="Tamazawa S."/>
            <person name="Mori H."/>
            <person name="Toyoda A."/>
            <person name="Ijiri A."/>
            <person name="Suzuki S."/>
            <person name="Kurokawa K."/>
            <person name="Kamagata Y."/>
            <person name="Tamaki H."/>
        </authorList>
    </citation>
    <scope>NUCLEOTIDE SEQUENCE [LARGE SCALE GENOMIC DNA]</scope>
    <source>
        <strain evidence="2">BS525</strain>
    </source>
</reference>
<evidence type="ECO:0000313" key="2">
    <source>
        <dbReference type="EMBL" id="MBT9144799.1"/>
    </source>
</evidence>
<dbReference type="CDD" id="cd00143">
    <property type="entry name" value="PP2Cc"/>
    <property type="match status" value="1"/>
</dbReference>
<evidence type="ECO:0000259" key="1">
    <source>
        <dbReference type="PROSITE" id="PS51746"/>
    </source>
</evidence>
<dbReference type="InterPro" id="IPR015655">
    <property type="entry name" value="PP2C"/>
</dbReference>
<sequence>MIVKLNGSSHPGYQRKKNEDFYVIEDNPYPLMMVADGVSGERKGEVASELASQAIIAHLYNYLKTDFSRNKVNFLLKEIFDKVNLLVYKAGKGSPDFQGMCTTLTLSLIYNKKLFVAHVGDSQAFIIRKSRIITLTKPHTLAHFMKIKTEDHPFSHVLTQVIGQKKPLLVEARSVVLNNEDIIVLCTDGLGKYVSTREIKKIAISSDVHDLPEMLIGAALAKGGHDNITVAVGFVEELEANE</sequence>
<dbReference type="SMART" id="SM00331">
    <property type="entry name" value="PP2C_SIG"/>
    <property type="match status" value="1"/>
</dbReference>
<dbReference type="PROSITE" id="PS51746">
    <property type="entry name" value="PPM_2"/>
    <property type="match status" value="1"/>
</dbReference>
<dbReference type="Pfam" id="PF13672">
    <property type="entry name" value="PP2C_2"/>
    <property type="match status" value="1"/>
</dbReference>
<dbReference type="EMBL" id="QLTW01000023">
    <property type="protein sequence ID" value="MBT9144799.1"/>
    <property type="molecule type" value="Genomic_DNA"/>
</dbReference>
<dbReference type="Gene3D" id="3.60.40.10">
    <property type="entry name" value="PPM-type phosphatase domain"/>
    <property type="match status" value="1"/>
</dbReference>
<gene>
    <name evidence="2" type="primary">stp</name>
    <name evidence="2" type="ORF">DDT42_00650</name>
</gene>